<name>A0A6S7HWY2_PARCT</name>
<proteinExistence type="predicted"/>
<accession>A0A6S7HWY2</accession>
<gene>
    <name evidence="1" type="ORF">PACLA_8A026077</name>
</gene>
<organism evidence="1 2">
    <name type="scientific">Paramuricea clavata</name>
    <name type="common">Red gorgonian</name>
    <name type="synonym">Violescent sea-whip</name>
    <dbReference type="NCBI Taxonomy" id="317549"/>
    <lineage>
        <taxon>Eukaryota</taxon>
        <taxon>Metazoa</taxon>
        <taxon>Cnidaria</taxon>
        <taxon>Anthozoa</taxon>
        <taxon>Octocorallia</taxon>
        <taxon>Malacalcyonacea</taxon>
        <taxon>Plexauridae</taxon>
        <taxon>Paramuricea</taxon>
    </lineage>
</organism>
<comment type="caution">
    <text evidence="1">The sequence shown here is derived from an EMBL/GenBank/DDBJ whole genome shotgun (WGS) entry which is preliminary data.</text>
</comment>
<sequence>MDFDEANAMKSLARKLLHDVVLNAFYVHCSAHCNELFVKDVMKQSPLLSTSRDLCQAICDGIVEIQKYFKHENNSDEYKLLTLQSLFATRWTTRAKAANVIFDKNAELRTTLEKLNKDPNISAESKTRIRRILKRQMSSLHVPFKLNMTRKLVVLFGKYSKELTESTVPLIMLCILCGLLHRG</sequence>
<dbReference type="OrthoDB" id="6605172at2759"/>
<evidence type="ECO:0000313" key="2">
    <source>
        <dbReference type="Proteomes" id="UP001152795"/>
    </source>
</evidence>
<dbReference type="EMBL" id="CACRXK020006320">
    <property type="protein sequence ID" value="CAB4009059.1"/>
    <property type="molecule type" value="Genomic_DNA"/>
</dbReference>
<dbReference type="Proteomes" id="UP001152795">
    <property type="component" value="Unassembled WGS sequence"/>
</dbReference>
<reference evidence="1" key="1">
    <citation type="submission" date="2020-04" db="EMBL/GenBank/DDBJ databases">
        <authorList>
            <person name="Alioto T."/>
            <person name="Alioto T."/>
            <person name="Gomez Garrido J."/>
        </authorList>
    </citation>
    <scope>NUCLEOTIDE SEQUENCE</scope>
    <source>
        <strain evidence="1">A484AB</strain>
    </source>
</reference>
<dbReference type="InterPro" id="IPR012337">
    <property type="entry name" value="RNaseH-like_sf"/>
</dbReference>
<dbReference type="SUPFAM" id="SSF53098">
    <property type="entry name" value="Ribonuclease H-like"/>
    <property type="match status" value="1"/>
</dbReference>
<evidence type="ECO:0000313" key="1">
    <source>
        <dbReference type="EMBL" id="CAB4009059.1"/>
    </source>
</evidence>
<keyword evidence="2" id="KW-1185">Reference proteome</keyword>
<dbReference type="AlphaFoldDB" id="A0A6S7HWY2"/>
<protein>
    <submittedName>
        <fullName evidence="1">Zinc finger MYM-type 1-like</fullName>
    </submittedName>
</protein>